<reference evidence="2 3" key="1">
    <citation type="journal article" date="2012" name="BMC Genomics">
        <title>Sequencing the genome of Marssonina brunnea reveals fungus-poplar co-evolution.</title>
        <authorList>
            <person name="Zhu S."/>
            <person name="Cao Y.-Z."/>
            <person name="Jiang C."/>
            <person name="Tan B.-Y."/>
            <person name="Wang Z."/>
            <person name="Feng S."/>
            <person name="Zhang L."/>
            <person name="Su X.-H."/>
            <person name="Brejova B."/>
            <person name="Vinar T."/>
            <person name="Xu M."/>
            <person name="Wang M.-X."/>
            <person name="Zhang S.-G."/>
            <person name="Huang M.-R."/>
            <person name="Wu R."/>
            <person name="Zhou Y."/>
        </authorList>
    </citation>
    <scope>NUCLEOTIDE SEQUENCE [LARGE SCALE GENOMIC DNA]</scope>
    <source>
        <strain evidence="2 3">MB_m1</strain>
    </source>
</reference>
<proteinExistence type="predicted"/>
<evidence type="ECO:0000256" key="1">
    <source>
        <dbReference type="SAM" id="MobiDB-lite"/>
    </source>
</evidence>
<dbReference type="EMBL" id="JH921438">
    <property type="protein sequence ID" value="EKD16777.1"/>
    <property type="molecule type" value="Genomic_DNA"/>
</dbReference>
<name>K1WWC2_MARBU</name>
<protein>
    <submittedName>
        <fullName evidence="2">Uncharacterized protein</fullName>
    </submittedName>
</protein>
<dbReference type="Proteomes" id="UP000006753">
    <property type="component" value="Unassembled WGS sequence"/>
</dbReference>
<evidence type="ECO:0000313" key="2">
    <source>
        <dbReference type="EMBL" id="EKD16777.1"/>
    </source>
</evidence>
<accession>K1WWC2</accession>
<dbReference type="InParanoid" id="K1WWC2"/>
<organism evidence="2 3">
    <name type="scientific">Marssonina brunnea f. sp. multigermtubi (strain MB_m1)</name>
    <name type="common">Marssonina leaf spot fungus</name>
    <dbReference type="NCBI Taxonomy" id="1072389"/>
    <lineage>
        <taxon>Eukaryota</taxon>
        <taxon>Fungi</taxon>
        <taxon>Dikarya</taxon>
        <taxon>Ascomycota</taxon>
        <taxon>Pezizomycotina</taxon>
        <taxon>Leotiomycetes</taxon>
        <taxon>Helotiales</taxon>
        <taxon>Drepanopezizaceae</taxon>
        <taxon>Drepanopeziza</taxon>
    </lineage>
</organism>
<dbReference type="HOGENOM" id="CLU_1210061_0_0_1"/>
<dbReference type="OrthoDB" id="10544974at2759"/>
<feature type="region of interest" description="Disordered" evidence="1">
    <location>
        <begin position="112"/>
        <end position="182"/>
    </location>
</feature>
<gene>
    <name evidence="2" type="ORF">MBM_05246</name>
</gene>
<feature type="compositionally biased region" description="Low complexity" evidence="1">
    <location>
        <begin position="112"/>
        <end position="173"/>
    </location>
</feature>
<dbReference type="AlphaFoldDB" id="K1WWC2"/>
<keyword evidence="3" id="KW-1185">Reference proteome</keyword>
<evidence type="ECO:0000313" key="3">
    <source>
        <dbReference type="Proteomes" id="UP000006753"/>
    </source>
</evidence>
<sequence length="229" mass="23540">MRCLGYVAAAAVYLATGTMAVFVLDPPSAAVLKRQNGDESPVLKREYAAVPLPCSSVPGHSTTHLTTTMAATTTVYHAITVYRTRTVSRSRSKSTASSSSIYALASKPTTYPTSLTTSTPCHSSSSKTTSTPRPSSSSLTTSTPSPSSSPSPTLSSTYVPSPVPTYTPSNTTSKPPPVGGFSTGVITYPRNVTVPSPTSTPLVFSSAGSTLQASALITGLVSLTALLLI</sequence>
<dbReference type="KEGG" id="mbe:MBM_05246"/>